<accession>A0ABR7PTF1</accession>
<evidence type="ECO:0000256" key="7">
    <source>
        <dbReference type="ARBA" id="ARBA00023065"/>
    </source>
</evidence>
<dbReference type="InterPro" id="IPR023614">
    <property type="entry name" value="Porin_dom_sf"/>
</dbReference>
<dbReference type="InterPro" id="IPR033900">
    <property type="entry name" value="Gram_neg_porin_domain"/>
</dbReference>
<evidence type="ECO:0000256" key="11">
    <source>
        <dbReference type="SAM" id="SignalP"/>
    </source>
</evidence>
<keyword evidence="9" id="KW-0472">Membrane</keyword>
<dbReference type="InterPro" id="IPR002299">
    <property type="entry name" value="Porin_Neis"/>
</dbReference>
<dbReference type="InterPro" id="IPR050298">
    <property type="entry name" value="Gram-neg_bact_OMP"/>
</dbReference>
<feature type="signal peptide" evidence="11">
    <location>
        <begin position="1"/>
        <end position="20"/>
    </location>
</feature>
<keyword evidence="4" id="KW-1134">Transmembrane beta strand</keyword>
<comment type="caution">
    <text evidence="13">The sequence shown here is derived from an EMBL/GenBank/DDBJ whole genome shotgun (WGS) entry which is preliminary data.</text>
</comment>
<evidence type="ECO:0000313" key="14">
    <source>
        <dbReference type="Proteomes" id="UP000736373"/>
    </source>
</evidence>
<evidence type="ECO:0000256" key="3">
    <source>
        <dbReference type="ARBA" id="ARBA00022448"/>
    </source>
</evidence>
<evidence type="ECO:0000256" key="8">
    <source>
        <dbReference type="ARBA" id="ARBA00023114"/>
    </source>
</evidence>
<dbReference type="PRINTS" id="PR00184">
    <property type="entry name" value="NEISSPPORIN"/>
</dbReference>
<protein>
    <submittedName>
        <fullName evidence="13">Porin</fullName>
    </submittedName>
</protein>
<proteinExistence type="predicted"/>
<evidence type="ECO:0000256" key="9">
    <source>
        <dbReference type="ARBA" id="ARBA00023136"/>
    </source>
</evidence>
<sequence length="359" mass="37226">MKKSLAASLLLAAGVGVAHAQSSVTFYGIVDTGVEFYNHAATGGSFVGMSPLTGEVPSRFGLRGSEDLGGGLKAVFNLENGFAPSTGGLNYGGRLWGRMANVGLSNQYGTVLLGRQMNMTYYVTGNADVIGPSMHSMANFDPYLANARSDNAIGYMGKFGGVTVGATYSFGRDAAGPAGPSATNCGGQVPGDFQACKQFTGMLAYDATNFGVAASYDQMRGGKGATAPLTSSAYKDTHTVVDGYYRFGPGRVGIGWIHRDVDAAAASLRSDIYFAGVNWLPTPAVSLDAQALHYDIHGTSNSTLIATRATYLLSKRTSVYALLGYMINSQKGASAVSAGGSVAPGENQTGAMLGIQHKF</sequence>
<keyword evidence="5" id="KW-0812">Transmembrane</keyword>
<gene>
    <name evidence="13" type="ORF">F6X42_24195</name>
</gene>
<feature type="chain" id="PRO_5046775594" evidence="11">
    <location>
        <begin position="21"/>
        <end position="359"/>
    </location>
</feature>
<keyword evidence="6 11" id="KW-0732">Signal</keyword>
<dbReference type="Pfam" id="PF13609">
    <property type="entry name" value="Porin_4"/>
    <property type="match status" value="1"/>
</dbReference>
<dbReference type="RefSeq" id="WP_187636565.1">
    <property type="nucleotide sequence ID" value="NZ_VZQQ01000021.1"/>
</dbReference>
<dbReference type="Proteomes" id="UP000736373">
    <property type="component" value="Unassembled WGS sequence"/>
</dbReference>
<keyword evidence="10" id="KW-0998">Cell outer membrane</keyword>
<evidence type="ECO:0000256" key="6">
    <source>
        <dbReference type="ARBA" id="ARBA00022729"/>
    </source>
</evidence>
<evidence type="ECO:0000256" key="10">
    <source>
        <dbReference type="ARBA" id="ARBA00023237"/>
    </source>
</evidence>
<keyword evidence="8" id="KW-0626">Porin</keyword>
<dbReference type="PANTHER" id="PTHR34501">
    <property type="entry name" value="PROTEIN YDDL-RELATED"/>
    <property type="match status" value="1"/>
</dbReference>
<evidence type="ECO:0000313" key="13">
    <source>
        <dbReference type="EMBL" id="MBC8749567.1"/>
    </source>
</evidence>
<name>A0ABR7PTF1_9BURK</name>
<evidence type="ECO:0000256" key="1">
    <source>
        <dbReference type="ARBA" id="ARBA00004571"/>
    </source>
</evidence>
<evidence type="ECO:0000259" key="12">
    <source>
        <dbReference type="Pfam" id="PF13609"/>
    </source>
</evidence>
<dbReference type="CDD" id="cd00342">
    <property type="entry name" value="gram_neg_porins"/>
    <property type="match status" value="1"/>
</dbReference>
<keyword evidence="3" id="KW-0813">Transport</keyword>
<reference evidence="13 14" key="1">
    <citation type="submission" date="2019-09" db="EMBL/GenBank/DDBJ databases">
        <title>Paraburkholderia podalyriae sp. nov., A South African Podalyria-associated rhizobium.</title>
        <authorList>
            <person name="Mavima L."/>
            <person name="Beukes C.W."/>
            <person name="Palmer M."/>
            <person name="De Meyer S.E."/>
            <person name="James E.K."/>
            <person name="Maluk M."/>
            <person name="Avontuur J.R."/>
            <person name="Chan W.Y."/>
            <person name="Venter S.N."/>
            <person name="Steenkamp E.T."/>
        </authorList>
    </citation>
    <scope>NUCLEOTIDE SEQUENCE [LARGE SCALE GENOMIC DNA]</scope>
    <source>
        <strain evidence="13 14">WC7.3b</strain>
    </source>
</reference>
<dbReference type="SUPFAM" id="SSF56935">
    <property type="entry name" value="Porins"/>
    <property type="match status" value="1"/>
</dbReference>
<dbReference type="Gene3D" id="2.40.160.10">
    <property type="entry name" value="Porin"/>
    <property type="match status" value="1"/>
</dbReference>
<evidence type="ECO:0000256" key="5">
    <source>
        <dbReference type="ARBA" id="ARBA00022692"/>
    </source>
</evidence>
<keyword evidence="14" id="KW-1185">Reference proteome</keyword>
<dbReference type="PANTHER" id="PTHR34501:SF9">
    <property type="entry name" value="MAJOR OUTER MEMBRANE PROTEIN P.IA"/>
    <property type="match status" value="1"/>
</dbReference>
<organism evidence="13 14">
    <name type="scientific">Paraburkholderia podalyriae</name>
    <dbReference type="NCBI Taxonomy" id="1938811"/>
    <lineage>
        <taxon>Bacteria</taxon>
        <taxon>Pseudomonadati</taxon>
        <taxon>Pseudomonadota</taxon>
        <taxon>Betaproteobacteria</taxon>
        <taxon>Burkholderiales</taxon>
        <taxon>Burkholderiaceae</taxon>
        <taxon>Paraburkholderia</taxon>
    </lineage>
</organism>
<dbReference type="EMBL" id="VZQQ01000021">
    <property type="protein sequence ID" value="MBC8749567.1"/>
    <property type="molecule type" value="Genomic_DNA"/>
</dbReference>
<evidence type="ECO:0000256" key="4">
    <source>
        <dbReference type="ARBA" id="ARBA00022452"/>
    </source>
</evidence>
<comment type="subcellular location">
    <subcellularLocation>
        <location evidence="1">Cell outer membrane</location>
        <topology evidence="1">Multi-pass membrane protein</topology>
    </subcellularLocation>
</comment>
<evidence type="ECO:0000256" key="2">
    <source>
        <dbReference type="ARBA" id="ARBA00011233"/>
    </source>
</evidence>
<keyword evidence="7" id="KW-0406">Ion transport</keyword>
<comment type="subunit">
    <text evidence="2">Homotrimer.</text>
</comment>
<feature type="domain" description="Porin" evidence="12">
    <location>
        <begin position="7"/>
        <end position="329"/>
    </location>
</feature>